<dbReference type="EMBL" id="JH818049">
    <property type="protein sequence ID" value="EKC25071.1"/>
    <property type="molecule type" value="Genomic_DNA"/>
</dbReference>
<dbReference type="InParanoid" id="K1QU79"/>
<proteinExistence type="predicted"/>
<accession>K1QU79</accession>
<protein>
    <submittedName>
        <fullName evidence="1">Uncharacterized protein</fullName>
    </submittedName>
</protein>
<dbReference type="AlphaFoldDB" id="K1QU79"/>
<gene>
    <name evidence="1" type="ORF">CGI_10020987</name>
</gene>
<evidence type="ECO:0000313" key="1">
    <source>
        <dbReference type="EMBL" id="EKC25071.1"/>
    </source>
</evidence>
<organism evidence="1">
    <name type="scientific">Magallana gigas</name>
    <name type="common">Pacific oyster</name>
    <name type="synonym">Crassostrea gigas</name>
    <dbReference type="NCBI Taxonomy" id="29159"/>
    <lineage>
        <taxon>Eukaryota</taxon>
        <taxon>Metazoa</taxon>
        <taxon>Spiralia</taxon>
        <taxon>Lophotrochozoa</taxon>
        <taxon>Mollusca</taxon>
        <taxon>Bivalvia</taxon>
        <taxon>Autobranchia</taxon>
        <taxon>Pteriomorphia</taxon>
        <taxon>Ostreida</taxon>
        <taxon>Ostreoidea</taxon>
        <taxon>Ostreidae</taxon>
        <taxon>Magallana</taxon>
    </lineage>
</organism>
<name>K1QU79_MAGGI</name>
<reference evidence="1" key="1">
    <citation type="journal article" date="2012" name="Nature">
        <title>The oyster genome reveals stress adaptation and complexity of shell formation.</title>
        <authorList>
            <person name="Zhang G."/>
            <person name="Fang X."/>
            <person name="Guo X."/>
            <person name="Li L."/>
            <person name="Luo R."/>
            <person name="Xu F."/>
            <person name="Yang P."/>
            <person name="Zhang L."/>
            <person name="Wang X."/>
            <person name="Qi H."/>
            <person name="Xiong Z."/>
            <person name="Que H."/>
            <person name="Xie Y."/>
            <person name="Holland P.W."/>
            <person name="Paps J."/>
            <person name="Zhu Y."/>
            <person name="Wu F."/>
            <person name="Chen Y."/>
            <person name="Wang J."/>
            <person name="Peng C."/>
            <person name="Meng J."/>
            <person name="Yang L."/>
            <person name="Liu J."/>
            <person name="Wen B."/>
            <person name="Zhang N."/>
            <person name="Huang Z."/>
            <person name="Zhu Q."/>
            <person name="Feng Y."/>
            <person name="Mount A."/>
            <person name="Hedgecock D."/>
            <person name="Xu Z."/>
            <person name="Liu Y."/>
            <person name="Domazet-Loso T."/>
            <person name="Du Y."/>
            <person name="Sun X."/>
            <person name="Zhang S."/>
            <person name="Liu B."/>
            <person name="Cheng P."/>
            <person name="Jiang X."/>
            <person name="Li J."/>
            <person name="Fan D."/>
            <person name="Wang W."/>
            <person name="Fu W."/>
            <person name="Wang T."/>
            <person name="Wang B."/>
            <person name="Zhang J."/>
            <person name="Peng Z."/>
            <person name="Li Y."/>
            <person name="Li N."/>
            <person name="Wang J."/>
            <person name="Chen M."/>
            <person name="He Y."/>
            <person name="Tan F."/>
            <person name="Song X."/>
            <person name="Zheng Q."/>
            <person name="Huang R."/>
            <person name="Yang H."/>
            <person name="Du X."/>
            <person name="Chen L."/>
            <person name="Yang M."/>
            <person name="Gaffney P.M."/>
            <person name="Wang S."/>
            <person name="Luo L."/>
            <person name="She Z."/>
            <person name="Ming Y."/>
            <person name="Huang W."/>
            <person name="Zhang S."/>
            <person name="Huang B."/>
            <person name="Zhang Y."/>
            <person name="Qu T."/>
            <person name="Ni P."/>
            <person name="Miao G."/>
            <person name="Wang J."/>
            <person name="Wang Q."/>
            <person name="Steinberg C.E."/>
            <person name="Wang H."/>
            <person name="Li N."/>
            <person name="Qian L."/>
            <person name="Zhang G."/>
            <person name="Li Y."/>
            <person name="Yang H."/>
            <person name="Liu X."/>
            <person name="Wang J."/>
            <person name="Yin Y."/>
            <person name="Wang J."/>
        </authorList>
    </citation>
    <scope>NUCLEOTIDE SEQUENCE [LARGE SCALE GENOMIC DNA]</scope>
    <source>
        <strain evidence="1">05x7-T-G4-1.051#20</strain>
    </source>
</reference>
<sequence>MASNKQKDGVTIQMKRCGKACVLDLYSDSLNRKSIQFPVPQRPEVIIRWQYLVCKAIETASAMGHDCGVTQLITVEAAERQVTLGEVFKISGKESSTCETHRMSVQATHSFIMPNSITPPAANAVIIAMILNANAKW</sequence>
<dbReference type="HOGENOM" id="CLU_1867068_0_0_1"/>